<keyword evidence="2" id="KW-0472">Membrane</keyword>
<sequence>MPREHVTPANPPASSIESPSRYERRAVFSSGILQMQNWNIYVLFIFIYILALSVGLNCESKPSRVPPKRIGINNIPARADDDYADSDADISRTRQTNRPKANDGGP</sequence>
<feature type="region of interest" description="Disordered" evidence="1">
    <location>
        <begin position="60"/>
        <end position="106"/>
    </location>
</feature>
<evidence type="ECO:0000313" key="3">
    <source>
        <dbReference type="EMBL" id="CAH2268363.1"/>
    </source>
</evidence>
<feature type="region of interest" description="Disordered" evidence="1">
    <location>
        <begin position="1"/>
        <end position="20"/>
    </location>
</feature>
<gene>
    <name evidence="3" type="primary">jg5533</name>
    <name evidence="3" type="ORF">PAEG_LOCUS26723</name>
</gene>
<feature type="transmembrane region" description="Helical" evidence="2">
    <location>
        <begin position="38"/>
        <end position="58"/>
    </location>
</feature>
<keyword evidence="4" id="KW-1185">Reference proteome</keyword>
<name>A0A8S4SNM2_9NEOP</name>
<organism evidence="3 4">
    <name type="scientific">Pararge aegeria aegeria</name>
    <dbReference type="NCBI Taxonomy" id="348720"/>
    <lineage>
        <taxon>Eukaryota</taxon>
        <taxon>Metazoa</taxon>
        <taxon>Ecdysozoa</taxon>
        <taxon>Arthropoda</taxon>
        <taxon>Hexapoda</taxon>
        <taxon>Insecta</taxon>
        <taxon>Pterygota</taxon>
        <taxon>Neoptera</taxon>
        <taxon>Endopterygota</taxon>
        <taxon>Lepidoptera</taxon>
        <taxon>Glossata</taxon>
        <taxon>Ditrysia</taxon>
        <taxon>Papilionoidea</taxon>
        <taxon>Nymphalidae</taxon>
        <taxon>Satyrinae</taxon>
        <taxon>Satyrini</taxon>
        <taxon>Parargina</taxon>
        <taxon>Pararge</taxon>
    </lineage>
</organism>
<keyword evidence="2" id="KW-1133">Transmembrane helix</keyword>
<protein>
    <submittedName>
        <fullName evidence="3">Jg5533 protein</fullName>
    </submittedName>
</protein>
<dbReference type="AlphaFoldDB" id="A0A8S4SNM2"/>
<dbReference type="Proteomes" id="UP000838756">
    <property type="component" value="Unassembled WGS sequence"/>
</dbReference>
<reference evidence="3" key="1">
    <citation type="submission" date="2022-03" db="EMBL/GenBank/DDBJ databases">
        <authorList>
            <person name="Lindestad O."/>
        </authorList>
    </citation>
    <scope>NUCLEOTIDE SEQUENCE</scope>
</reference>
<keyword evidence="2" id="KW-0812">Transmembrane</keyword>
<dbReference type="EMBL" id="CAKXAJ010026429">
    <property type="protein sequence ID" value="CAH2268363.1"/>
    <property type="molecule type" value="Genomic_DNA"/>
</dbReference>
<evidence type="ECO:0000313" key="4">
    <source>
        <dbReference type="Proteomes" id="UP000838756"/>
    </source>
</evidence>
<comment type="caution">
    <text evidence="3">The sequence shown here is derived from an EMBL/GenBank/DDBJ whole genome shotgun (WGS) entry which is preliminary data.</text>
</comment>
<proteinExistence type="predicted"/>
<accession>A0A8S4SNM2</accession>
<evidence type="ECO:0000256" key="1">
    <source>
        <dbReference type="SAM" id="MobiDB-lite"/>
    </source>
</evidence>
<evidence type="ECO:0000256" key="2">
    <source>
        <dbReference type="SAM" id="Phobius"/>
    </source>
</evidence>